<reference evidence="1 2" key="1">
    <citation type="submission" date="2019-01" db="EMBL/GenBank/DDBJ databases">
        <authorList>
            <person name="Chen W.-M."/>
        </authorList>
    </citation>
    <scope>NUCLEOTIDE SEQUENCE [LARGE SCALE GENOMIC DNA]</scope>
    <source>
        <strain evidence="1 2">TLA-22</strain>
    </source>
</reference>
<sequence>MQHFPERVLTEELVEARSMLQDVLATLDRQGECEAAYHVCAAIERLIGAPSTLAQWFMMTGRNPDGSRSMD</sequence>
<gene>
    <name evidence="1" type="ORF">ENE74_14560</name>
</gene>
<comment type="caution">
    <text evidence="1">The sequence shown here is derived from an EMBL/GenBank/DDBJ whole genome shotgun (WGS) entry which is preliminary data.</text>
</comment>
<organism evidence="1 2">
    <name type="scientific">Sphingobium algorifonticola</name>
    <dbReference type="NCBI Taxonomy" id="2008318"/>
    <lineage>
        <taxon>Bacteria</taxon>
        <taxon>Pseudomonadati</taxon>
        <taxon>Pseudomonadota</taxon>
        <taxon>Alphaproteobacteria</taxon>
        <taxon>Sphingomonadales</taxon>
        <taxon>Sphingomonadaceae</taxon>
        <taxon>Sphingobium</taxon>
    </lineage>
</organism>
<name>A0A437J4D4_9SPHN</name>
<evidence type="ECO:0000313" key="2">
    <source>
        <dbReference type="Proteomes" id="UP000282977"/>
    </source>
</evidence>
<dbReference type="RefSeq" id="WP_127691661.1">
    <property type="nucleotide sequence ID" value="NZ_RZUL01000006.1"/>
</dbReference>
<dbReference type="Proteomes" id="UP000282977">
    <property type="component" value="Unassembled WGS sequence"/>
</dbReference>
<evidence type="ECO:0000313" key="1">
    <source>
        <dbReference type="EMBL" id="RVT39584.1"/>
    </source>
</evidence>
<dbReference type="AlphaFoldDB" id="A0A437J4D4"/>
<dbReference type="EMBL" id="RZUL01000006">
    <property type="protein sequence ID" value="RVT39584.1"/>
    <property type="molecule type" value="Genomic_DNA"/>
</dbReference>
<proteinExistence type="predicted"/>
<accession>A0A437J4D4</accession>
<protein>
    <submittedName>
        <fullName evidence="1">Uncharacterized protein</fullName>
    </submittedName>
</protein>
<keyword evidence="2" id="KW-1185">Reference proteome</keyword>
<dbReference type="OrthoDB" id="7475197at2"/>